<feature type="transmembrane region" description="Helical" evidence="1">
    <location>
        <begin position="7"/>
        <end position="26"/>
    </location>
</feature>
<reference evidence="2 3" key="1">
    <citation type="submission" date="2019-06" db="EMBL/GenBank/DDBJ databases">
        <title>Sequencing the genomes of 1000 actinobacteria strains.</title>
        <authorList>
            <person name="Klenk H.-P."/>
        </authorList>
    </citation>
    <scope>NUCLEOTIDE SEQUENCE [LARGE SCALE GENOMIC DNA]</scope>
    <source>
        <strain evidence="2 3">DSM 42059</strain>
    </source>
</reference>
<evidence type="ECO:0000256" key="1">
    <source>
        <dbReference type="SAM" id="Phobius"/>
    </source>
</evidence>
<dbReference type="EMBL" id="VIWW01000001">
    <property type="protein sequence ID" value="TWG04773.1"/>
    <property type="molecule type" value="Genomic_DNA"/>
</dbReference>
<dbReference type="InterPro" id="IPR045691">
    <property type="entry name" value="DUF6056"/>
</dbReference>
<keyword evidence="1" id="KW-1133">Transmembrane helix</keyword>
<proteinExistence type="predicted"/>
<feature type="transmembrane region" description="Helical" evidence="1">
    <location>
        <begin position="113"/>
        <end position="130"/>
    </location>
</feature>
<dbReference type="Proteomes" id="UP000318186">
    <property type="component" value="Unassembled WGS sequence"/>
</dbReference>
<feature type="transmembrane region" description="Helical" evidence="1">
    <location>
        <begin position="278"/>
        <end position="297"/>
    </location>
</feature>
<feature type="transmembrane region" description="Helical" evidence="1">
    <location>
        <begin position="81"/>
        <end position="101"/>
    </location>
</feature>
<feature type="transmembrane region" description="Helical" evidence="1">
    <location>
        <begin position="168"/>
        <end position="185"/>
    </location>
</feature>
<dbReference type="AlphaFoldDB" id="A0A561UZJ5"/>
<feature type="transmembrane region" description="Helical" evidence="1">
    <location>
        <begin position="309"/>
        <end position="329"/>
    </location>
</feature>
<evidence type="ECO:0000313" key="3">
    <source>
        <dbReference type="Proteomes" id="UP000318186"/>
    </source>
</evidence>
<gene>
    <name evidence="2" type="ORF">FHX80_113245</name>
</gene>
<protein>
    <submittedName>
        <fullName evidence="2">Uncharacterized protein</fullName>
    </submittedName>
</protein>
<feature type="transmembrane region" description="Helical" evidence="1">
    <location>
        <begin position="349"/>
        <end position="367"/>
    </location>
</feature>
<sequence>MPRAVPWAYVLCLFPLGLLAVAAYFARWVRPSGDEWCFLPVIRDHGFSGMVRKFYIDDNGRVMNGVLVWLYGRSGVSGQQWFAPLSAVFVLGVLWAVLALALRRAVMTVPRGIPLCVASMVAVVFLLGSPNTYKTFYWPAASVSHTLPPVLACAAVIPFLLARSRRGTAVALGIGVIIGLCVGTLSEQTTIVVLVVLFAALVMTFWTAGEQRRRRLRVGFAVGMAATVAGALILVTSPGSRHRRSRGAAKDTSLIAPESLAGAARSFGHIMIDTFSSWHYLGAIAAGVLLGLVMRGPGGARPGPPRRPVLLVCAGAVTFLVAGCLAALLAYPVFHAGVATSTRLWNDFLFLYVVLLTGLGTLLGQALQGVRLHRTHAGALRLAAATVCAAVCVGLAPPLVELGDQMRTRAHNWDRQDAWLRARVAQGARVLPYAPLPIAKMTEPFNNGRRSWTTTCVARYYRLKQVEYTPLVP</sequence>
<feature type="transmembrane region" description="Helical" evidence="1">
    <location>
        <begin position="379"/>
        <end position="400"/>
    </location>
</feature>
<feature type="transmembrane region" description="Helical" evidence="1">
    <location>
        <begin position="136"/>
        <end position="161"/>
    </location>
</feature>
<accession>A0A561UZJ5</accession>
<organism evidence="2 3">
    <name type="scientific">Streptomyces brevispora</name>
    <dbReference type="NCBI Taxonomy" id="887462"/>
    <lineage>
        <taxon>Bacteria</taxon>
        <taxon>Bacillati</taxon>
        <taxon>Actinomycetota</taxon>
        <taxon>Actinomycetes</taxon>
        <taxon>Kitasatosporales</taxon>
        <taxon>Streptomycetaceae</taxon>
        <taxon>Streptomyces</taxon>
    </lineage>
</organism>
<dbReference type="Pfam" id="PF19528">
    <property type="entry name" value="DUF6056"/>
    <property type="match status" value="1"/>
</dbReference>
<name>A0A561UZJ5_9ACTN</name>
<keyword evidence="1" id="KW-0812">Transmembrane</keyword>
<keyword evidence="1" id="KW-0472">Membrane</keyword>
<dbReference type="RefSeq" id="WP_167523557.1">
    <property type="nucleotide sequence ID" value="NZ_VIWW01000001.1"/>
</dbReference>
<feature type="transmembrane region" description="Helical" evidence="1">
    <location>
        <begin position="216"/>
        <end position="235"/>
    </location>
</feature>
<feature type="transmembrane region" description="Helical" evidence="1">
    <location>
        <begin position="191"/>
        <end position="209"/>
    </location>
</feature>
<evidence type="ECO:0000313" key="2">
    <source>
        <dbReference type="EMBL" id="TWG04773.1"/>
    </source>
</evidence>
<comment type="caution">
    <text evidence="2">The sequence shown here is derived from an EMBL/GenBank/DDBJ whole genome shotgun (WGS) entry which is preliminary data.</text>
</comment>